<evidence type="ECO:0000256" key="5">
    <source>
        <dbReference type="SAM" id="Phobius"/>
    </source>
</evidence>
<keyword evidence="3 5" id="KW-1133">Transmembrane helix</keyword>
<dbReference type="Gene3D" id="1.20.140.150">
    <property type="match status" value="1"/>
</dbReference>
<organism evidence="6">
    <name type="scientific">Arion vulgaris</name>
    <dbReference type="NCBI Taxonomy" id="1028688"/>
    <lineage>
        <taxon>Eukaryota</taxon>
        <taxon>Metazoa</taxon>
        <taxon>Spiralia</taxon>
        <taxon>Lophotrochozoa</taxon>
        <taxon>Mollusca</taxon>
        <taxon>Gastropoda</taxon>
        <taxon>Heterobranchia</taxon>
        <taxon>Euthyneura</taxon>
        <taxon>Panpulmonata</taxon>
        <taxon>Eupulmonata</taxon>
        <taxon>Stylommatophora</taxon>
        <taxon>Helicina</taxon>
        <taxon>Arionoidea</taxon>
        <taxon>Arionidae</taxon>
        <taxon>Arion</taxon>
    </lineage>
</organism>
<name>A0A0B6YDK8_9EUPU</name>
<reference evidence="6" key="1">
    <citation type="submission" date="2014-12" db="EMBL/GenBank/DDBJ databases">
        <title>Insight into the proteome of Arion vulgaris.</title>
        <authorList>
            <person name="Aradska J."/>
            <person name="Bulat T."/>
            <person name="Smidak R."/>
            <person name="Sarate P."/>
            <person name="Gangsoo J."/>
            <person name="Sialana F."/>
            <person name="Bilban M."/>
            <person name="Lubec G."/>
        </authorList>
    </citation>
    <scope>NUCLEOTIDE SEQUENCE</scope>
    <source>
        <tissue evidence="6">Skin</tissue>
    </source>
</reference>
<evidence type="ECO:0000256" key="4">
    <source>
        <dbReference type="ARBA" id="ARBA00023136"/>
    </source>
</evidence>
<gene>
    <name evidence="6" type="primary">ORF20795</name>
</gene>
<feature type="transmembrane region" description="Helical" evidence="5">
    <location>
        <begin position="123"/>
        <end position="144"/>
    </location>
</feature>
<keyword evidence="4 5" id="KW-0472">Membrane</keyword>
<dbReference type="AlphaFoldDB" id="A0A0B6YDK8"/>
<comment type="subcellular location">
    <subcellularLocation>
        <location evidence="1">Membrane</location>
        <topology evidence="1">Multi-pass membrane protein</topology>
    </subcellularLocation>
</comment>
<feature type="transmembrane region" description="Helical" evidence="5">
    <location>
        <begin position="90"/>
        <end position="111"/>
    </location>
</feature>
<evidence type="ECO:0000256" key="1">
    <source>
        <dbReference type="ARBA" id="ARBA00004141"/>
    </source>
</evidence>
<dbReference type="InterPro" id="IPR004031">
    <property type="entry name" value="PMP22/EMP/MP20/Claudin"/>
</dbReference>
<evidence type="ECO:0000313" key="6">
    <source>
        <dbReference type="EMBL" id="CEK53590.1"/>
    </source>
</evidence>
<evidence type="ECO:0000256" key="2">
    <source>
        <dbReference type="ARBA" id="ARBA00022692"/>
    </source>
</evidence>
<evidence type="ECO:0000256" key="3">
    <source>
        <dbReference type="ARBA" id="ARBA00022989"/>
    </source>
</evidence>
<dbReference type="EMBL" id="HACG01006725">
    <property type="protein sequence ID" value="CEK53590.1"/>
    <property type="molecule type" value="Transcribed_RNA"/>
</dbReference>
<evidence type="ECO:0008006" key="7">
    <source>
        <dbReference type="Google" id="ProtNLM"/>
    </source>
</evidence>
<accession>A0A0B6YDK8</accession>
<sequence length="240" mass="25982">MGYGTGQRIAFAGLVIGILLCMSGAIAPFWQEGSMSVNTLTQIFGEKIPFIGDIKVAKLYGGLWWYCVEILGEKKCDVYDFSDSQSASGWAVRIACVLNVALTLMCALVALCRTCCCAGGKTIFHGIITFIAGGLGIATVAIFAVTVSDGYGMKLNLVNYGWAFYVYAAGAAVVTFVSFLLCFASPDNPLTPVIISSMNHMLPNKRYTQMADEHVLIEDSRNNPYSHNMPNVGYVQVQSY</sequence>
<protein>
    <recommendedName>
        <fullName evidence="7">Claudin</fullName>
    </recommendedName>
</protein>
<keyword evidence="2 5" id="KW-0812">Transmembrane</keyword>
<proteinExistence type="predicted"/>
<feature type="transmembrane region" description="Helical" evidence="5">
    <location>
        <begin position="164"/>
        <end position="184"/>
    </location>
</feature>
<dbReference type="Pfam" id="PF00822">
    <property type="entry name" value="PMP22_Claudin"/>
    <property type="match status" value="1"/>
</dbReference>
<dbReference type="GO" id="GO:0016020">
    <property type="term" value="C:membrane"/>
    <property type="evidence" value="ECO:0007669"/>
    <property type="project" value="UniProtKB-SubCell"/>
</dbReference>
<feature type="transmembrane region" description="Helical" evidence="5">
    <location>
        <begin position="9"/>
        <end position="30"/>
    </location>
</feature>